<sequence length="178" mass="19300">MPRRLDEVAEERGRERTHPFMGAYFTNVPTDLCAATIGEMPSSVCIIRKVRDTIPHVQELSDLHNQVGKALSQRKDKMSRKRRTKERTIHIGELVLISDFPVTGAPEKSSFVLDHGSIASQEDGVFASQNPCLVTDGASSSGTMSSDVQNPEGRLVSEPDTHSSVPAGSAVSSRGIGR</sequence>
<evidence type="ECO:0000313" key="2">
    <source>
        <dbReference type="EMBL" id="KAJ1175395.1"/>
    </source>
</evidence>
<evidence type="ECO:0000313" key="3">
    <source>
        <dbReference type="Proteomes" id="UP001066276"/>
    </source>
</evidence>
<proteinExistence type="predicted"/>
<dbReference type="AlphaFoldDB" id="A0AAV7TGK8"/>
<accession>A0AAV7TGK8</accession>
<feature type="compositionally biased region" description="Polar residues" evidence="1">
    <location>
        <begin position="132"/>
        <end position="149"/>
    </location>
</feature>
<keyword evidence="3" id="KW-1185">Reference proteome</keyword>
<comment type="caution">
    <text evidence="2">The sequence shown here is derived from an EMBL/GenBank/DDBJ whole genome shotgun (WGS) entry which is preliminary data.</text>
</comment>
<evidence type="ECO:0000256" key="1">
    <source>
        <dbReference type="SAM" id="MobiDB-lite"/>
    </source>
</evidence>
<dbReference type="Proteomes" id="UP001066276">
    <property type="component" value="Chromosome 3_2"/>
</dbReference>
<dbReference type="EMBL" id="JANPWB010000006">
    <property type="protein sequence ID" value="KAJ1175395.1"/>
    <property type="molecule type" value="Genomic_DNA"/>
</dbReference>
<feature type="compositionally biased region" description="Polar residues" evidence="1">
    <location>
        <begin position="162"/>
        <end position="172"/>
    </location>
</feature>
<gene>
    <name evidence="2" type="ORF">NDU88_000683</name>
</gene>
<name>A0AAV7TGK8_PLEWA</name>
<reference evidence="2" key="1">
    <citation type="journal article" date="2022" name="bioRxiv">
        <title>Sequencing and chromosome-scale assembly of the giantPleurodeles waltlgenome.</title>
        <authorList>
            <person name="Brown T."/>
            <person name="Elewa A."/>
            <person name="Iarovenko S."/>
            <person name="Subramanian E."/>
            <person name="Araus A.J."/>
            <person name="Petzold A."/>
            <person name="Susuki M."/>
            <person name="Suzuki K.-i.T."/>
            <person name="Hayashi T."/>
            <person name="Toyoda A."/>
            <person name="Oliveira C."/>
            <person name="Osipova E."/>
            <person name="Leigh N.D."/>
            <person name="Simon A."/>
            <person name="Yun M.H."/>
        </authorList>
    </citation>
    <scope>NUCLEOTIDE SEQUENCE</scope>
    <source>
        <strain evidence="2">20211129_DDA</strain>
        <tissue evidence="2">Liver</tissue>
    </source>
</reference>
<organism evidence="2 3">
    <name type="scientific">Pleurodeles waltl</name>
    <name type="common">Iberian ribbed newt</name>
    <dbReference type="NCBI Taxonomy" id="8319"/>
    <lineage>
        <taxon>Eukaryota</taxon>
        <taxon>Metazoa</taxon>
        <taxon>Chordata</taxon>
        <taxon>Craniata</taxon>
        <taxon>Vertebrata</taxon>
        <taxon>Euteleostomi</taxon>
        <taxon>Amphibia</taxon>
        <taxon>Batrachia</taxon>
        <taxon>Caudata</taxon>
        <taxon>Salamandroidea</taxon>
        <taxon>Salamandridae</taxon>
        <taxon>Pleurodelinae</taxon>
        <taxon>Pleurodeles</taxon>
    </lineage>
</organism>
<feature type="region of interest" description="Disordered" evidence="1">
    <location>
        <begin position="132"/>
        <end position="178"/>
    </location>
</feature>
<protein>
    <submittedName>
        <fullName evidence="2">Uncharacterized protein</fullName>
    </submittedName>
</protein>